<dbReference type="Pfam" id="PF01243">
    <property type="entry name" value="PNPOx_N"/>
    <property type="match status" value="1"/>
</dbReference>
<name>A0A4R2T768_9FIRM</name>
<gene>
    <name evidence="2" type="ORF">EDD79_103922</name>
</gene>
<sequence length="150" mass="16555">MSKILGNEVPQEVIEFINNEEAFYILATINSETGFPHTTPINLVKSTTPSTLNACIATGHQDYENIKKDKRAMISLLGAGDIAISIKGEGFIVKEKMEGNEFMAGIKINVLEVKNDTTALVKIEQGIQVTQRSQKTPQLFRVLYDELAAL</sequence>
<accession>A0A4R2T768</accession>
<proteinExistence type="predicted"/>
<evidence type="ECO:0000313" key="3">
    <source>
        <dbReference type="Proteomes" id="UP000295504"/>
    </source>
</evidence>
<dbReference type="RefSeq" id="WP_165913746.1">
    <property type="nucleotide sequence ID" value="NZ_CP058648.1"/>
</dbReference>
<dbReference type="InterPro" id="IPR012349">
    <property type="entry name" value="Split_barrel_FMN-bd"/>
</dbReference>
<dbReference type="Gene3D" id="2.30.110.10">
    <property type="entry name" value="Electron Transport, Fmn-binding Protein, Chain A"/>
    <property type="match status" value="1"/>
</dbReference>
<keyword evidence="3" id="KW-1185">Reference proteome</keyword>
<reference evidence="2 3" key="1">
    <citation type="submission" date="2019-03" db="EMBL/GenBank/DDBJ databases">
        <title>Genomic Encyclopedia of Type Strains, Phase IV (KMG-IV): sequencing the most valuable type-strain genomes for metagenomic binning, comparative biology and taxonomic classification.</title>
        <authorList>
            <person name="Goeker M."/>
        </authorList>
    </citation>
    <scope>NUCLEOTIDE SEQUENCE [LARGE SCALE GENOMIC DNA]</scope>
    <source>
        <strain evidence="2 3">DSM 100013</strain>
    </source>
</reference>
<dbReference type="Proteomes" id="UP000295504">
    <property type="component" value="Unassembled WGS sequence"/>
</dbReference>
<dbReference type="EMBL" id="SLYC01000039">
    <property type="protein sequence ID" value="TCP98989.1"/>
    <property type="molecule type" value="Genomic_DNA"/>
</dbReference>
<feature type="domain" description="Pyridoxamine 5'-phosphate oxidase N-terminal" evidence="1">
    <location>
        <begin position="11"/>
        <end position="102"/>
    </location>
</feature>
<protein>
    <submittedName>
        <fullName evidence="2">Pyridoxamine 5'-phosphate oxidase</fullName>
    </submittedName>
</protein>
<dbReference type="SUPFAM" id="SSF50475">
    <property type="entry name" value="FMN-binding split barrel"/>
    <property type="match status" value="1"/>
</dbReference>
<dbReference type="AlphaFoldDB" id="A0A4R2T768"/>
<evidence type="ECO:0000259" key="1">
    <source>
        <dbReference type="Pfam" id="PF01243"/>
    </source>
</evidence>
<evidence type="ECO:0000313" key="2">
    <source>
        <dbReference type="EMBL" id="TCP98989.1"/>
    </source>
</evidence>
<comment type="caution">
    <text evidence="2">The sequence shown here is derived from an EMBL/GenBank/DDBJ whole genome shotgun (WGS) entry which is preliminary data.</text>
</comment>
<dbReference type="InterPro" id="IPR011576">
    <property type="entry name" value="Pyridox_Oxase_N"/>
</dbReference>
<organism evidence="2 3">
    <name type="scientific">Serpentinicella alkaliphila</name>
    <dbReference type="NCBI Taxonomy" id="1734049"/>
    <lineage>
        <taxon>Bacteria</taxon>
        <taxon>Bacillati</taxon>
        <taxon>Bacillota</taxon>
        <taxon>Clostridia</taxon>
        <taxon>Peptostreptococcales</taxon>
        <taxon>Natronincolaceae</taxon>
        <taxon>Serpentinicella</taxon>
    </lineage>
</organism>